<reference evidence="4" key="1">
    <citation type="journal article" date="2007" name="PLoS Genet.">
        <title>Patterns and implications of gene gain and loss in the evolution of Prochlorococcus.</title>
        <authorList>
            <person name="Kettler G.C."/>
            <person name="Martiny A.C."/>
            <person name="Huang K."/>
            <person name="Zucker J."/>
            <person name="Coleman M.L."/>
            <person name="Rodrigue S."/>
            <person name="Chen F."/>
            <person name="Lapidus A."/>
            <person name="Ferriera S."/>
            <person name="Johnson J."/>
            <person name="Steglich C."/>
            <person name="Church G.M."/>
            <person name="Richardson P."/>
            <person name="Chisholm S.W."/>
        </authorList>
    </citation>
    <scope>NUCLEOTIDE SEQUENCE [LARGE SCALE GENOMIC DNA]</scope>
    <source>
        <strain evidence="4">NATL1A</strain>
    </source>
</reference>
<name>A2C2Y8_PROM1</name>
<dbReference type="KEGG" id="pme:NATL1_12901"/>
<dbReference type="Proteomes" id="UP000002592">
    <property type="component" value="Chromosome"/>
</dbReference>
<dbReference type="EMBL" id="CP000553">
    <property type="protein sequence ID" value="ABM75848.1"/>
    <property type="molecule type" value="Genomic_DNA"/>
</dbReference>
<gene>
    <name evidence="3" type="ordered locus">NATL1_12901</name>
</gene>
<keyword evidence="2" id="KW-0812">Transmembrane</keyword>
<protein>
    <submittedName>
        <fullName evidence="3">Uncharacterized protein</fullName>
    </submittedName>
</protein>
<accession>A2C2Y8</accession>
<evidence type="ECO:0000256" key="1">
    <source>
        <dbReference type="SAM" id="MobiDB-lite"/>
    </source>
</evidence>
<dbReference type="AlphaFoldDB" id="A2C2Y8"/>
<keyword evidence="2" id="KW-1133">Transmembrane helix</keyword>
<feature type="transmembrane region" description="Helical" evidence="2">
    <location>
        <begin position="48"/>
        <end position="66"/>
    </location>
</feature>
<evidence type="ECO:0000256" key="2">
    <source>
        <dbReference type="SAM" id="Phobius"/>
    </source>
</evidence>
<proteinExistence type="predicted"/>
<sequence length="70" mass="8064">MGEAKRNKKLGFIPKTSKTSEKKELLKEPKGRLISWSPWPPANFKTRYPAFPLVTTVLILIILRWLTLAN</sequence>
<feature type="region of interest" description="Disordered" evidence="1">
    <location>
        <begin position="1"/>
        <end position="24"/>
    </location>
</feature>
<dbReference type="eggNOG" id="ENOG50302XF">
    <property type="taxonomic scope" value="Bacteria"/>
</dbReference>
<evidence type="ECO:0000313" key="3">
    <source>
        <dbReference type="EMBL" id="ABM75848.1"/>
    </source>
</evidence>
<dbReference type="RefSeq" id="WP_011823913.1">
    <property type="nucleotide sequence ID" value="NC_008819.1"/>
</dbReference>
<organism evidence="3 4">
    <name type="scientific">Prochlorococcus marinus (strain NATL1A)</name>
    <dbReference type="NCBI Taxonomy" id="167555"/>
    <lineage>
        <taxon>Bacteria</taxon>
        <taxon>Bacillati</taxon>
        <taxon>Cyanobacteriota</taxon>
        <taxon>Cyanophyceae</taxon>
        <taxon>Synechococcales</taxon>
        <taxon>Prochlorococcaceae</taxon>
        <taxon>Prochlorococcus</taxon>
    </lineage>
</organism>
<evidence type="ECO:0000313" key="4">
    <source>
        <dbReference type="Proteomes" id="UP000002592"/>
    </source>
</evidence>
<dbReference type="HOGENOM" id="CLU_2754650_0_0_3"/>
<keyword evidence="2" id="KW-0472">Membrane</keyword>